<feature type="non-terminal residue" evidence="7">
    <location>
        <position position="664"/>
    </location>
</feature>
<feature type="domain" description="Fibronectin type-III" evidence="6">
    <location>
        <begin position="519"/>
        <end position="609"/>
    </location>
</feature>
<dbReference type="InterPro" id="IPR022398">
    <property type="entry name" value="Peptidase_S8_His-AS"/>
</dbReference>
<evidence type="ECO:0000256" key="5">
    <source>
        <dbReference type="SAM" id="MobiDB-lite"/>
    </source>
</evidence>
<dbReference type="PROSITE" id="PS00138">
    <property type="entry name" value="SUBTILASE_SER"/>
    <property type="match status" value="1"/>
</dbReference>
<proteinExistence type="inferred from homology"/>
<evidence type="ECO:0000256" key="1">
    <source>
        <dbReference type="ARBA" id="ARBA00011073"/>
    </source>
</evidence>
<dbReference type="InterPro" id="IPR023828">
    <property type="entry name" value="Peptidase_S8_Ser-AS"/>
</dbReference>
<reference evidence="7" key="1">
    <citation type="journal article" date="2015" name="Nature">
        <title>Complex archaea that bridge the gap between prokaryotes and eukaryotes.</title>
        <authorList>
            <person name="Spang A."/>
            <person name="Saw J.H."/>
            <person name="Jorgensen S.L."/>
            <person name="Zaremba-Niedzwiedzka K."/>
            <person name="Martijn J."/>
            <person name="Lind A.E."/>
            <person name="van Eijk R."/>
            <person name="Schleper C."/>
            <person name="Guy L."/>
            <person name="Ettema T.J."/>
        </authorList>
    </citation>
    <scope>NUCLEOTIDE SEQUENCE</scope>
</reference>
<dbReference type="EMBL" id="LAZR01023288">
    <property type="protein sequence ID" value="KKL79021.1"/>
    <property type="molecule type" value="Genomic_DNA"/>
</dbReference>
<gene>
    <name evidence="7" type="ORF">LCGC14_2019020</name>
</gene>
<sequence length="664" mass="71236">MVLLFTTGFVSGYGQTNENVPGQNSSYHYYYFKNKLPLELNVFKVALLQRSVPGMSVSHGKFKKYGIQDTDIDSWPIPGWALAKIPATARSVQGARGLVLQIAEEKTADFVSPLFNDHKGNRIIITQHIFVGFNPGTTPERVKKIIAKYNSLTIEQQDYSNMSSVYKLRSSARSGIMVLNVANSLAELSEVRFAEPAVIFEGKGKVIPNEPDFSNCWGIHNTGQSGGTNDMDMDGPEAWDLTTGDSSVIVAIIDTGVQQNHPDINQIAGVDVTSDGGNGGPVNSYDNHGTAVAGCVSATISNGIGTVGIAPNCRIVSIRTFISIDSQGGWTTDTRWTVDALEWAENNGVRITNNSNYYGFTSGLIESKYQQTRNNEMIHFACAGNDSSSSISYPASLTSVNAIAALNRNGSLASFSNYGNGLAFSAPGANIYSTDRTGNDGYGNGDYAWVNGTSFASPYVAGIAGLILSSDPNLSAGSVEQILQQSSEDLGTPEYDTTYGWGFVNAFNAITQICDSPTAPTGIFASDGTYIDKISINWDSVLEATGYEIWRNTNSDSGSASKIADDDLSPYDDYSVIPSDTYYYWVKSANDCGTSDFSSSDTGWRSVPADTTPPNPNPMAWETEPYETGDSAISMVAEPASDSSPPVYYQFDFFDSPTGGTGGS</sequence>
<dbReference type="InterPro" id="IPR036116">
    <property type="entry name" value="FN3_sf"/>
</dbReference>
<dbReference type="PROSITE" id="PS50853">
    <property type="entry name" value="FN3"/>
    <property type="match status" value="1"/>
</dbReference>
<dbReference type="Gene3D" id="2.60.40.10">
    <property type="entry name" value="Immunoglobulins"/>
    <property type="match status" value="1"/>
</dbReference>
<dbReference type="InterPro" id="IPR015500">
    <property type="entry name" value="Peptidase_S8_subtilisin-rel"/>
</dbReference>
<dbReference type="InterPro" id="IPR036852">
    <property type="entry name" value="Peptidase_S8/S53_dom_sf"/>
</dbReference>
<keyword evidence="4" id="KW-0720">Serine protease</keyword>
<evidence type="ECO:0000256" key="3">
    <source>
        <dbReference type="ARBA" id="ARBA00022801"/>
    </source>
</evidence>
<dbReference type="SUPFAM" id="SSF49265">
    <property type="entry name" value="Fibronectin type III"/>
    <property type="match status" value="1"/>
</dbReference>
<dbReference type="GO" id="GO:0004252">
    <property type="term" value="F:serine-type endopeptidase activity"/>
    <property type="evidence" value="ECO:0007669"/>
    <property type="project" value="InterPro"/>
</dbReference>
<dbReference type="PROSITE" id="PS00137">
    <property type="entry name" value="SUBTILASE_HIS"/>
    <property type="match status" value="1"/>
</dbReference>
<dbReference type="AlphaFoldDB" id="A0A0F9FKK5"/>
<protein>
    <recommendedName>
        <fullName evidence="6">Fibronectin type-III domain-containing protein</fullName>
    </recommendedName>
</protein>
<name>A0A0F9FKK5_9ZZZZ</name>
<dbReference type="Pfam" id="PF00082">
    <property type="entry name" value="Peptidase_S8"/>
    <property type="match status" value="1"/>
</dbReference>
<dbReference type="PRINTS" id="PR00723">
    <property type="entry name" value="SUBTILISIN"/>
</dbReference>
<dbReference type="InterPro" id="IPR000209">
    <property type="entry name" value="Peptidase_S8/S53_dom"/>
</dbReference>
<evidence type="ECO:0000256" key="4">
    <source>
        <dbReference type="ARBA" id="ARBA00022825"/>
    </source>
</evidence>
<keyword evidence="2" id="KW-0645">Protease</keyword>
<dbReference type="InterPro" id="IPR023827">
    <property type="entry name" value="Peptidase_S8_Asp-AS"/>
</dbReference>
<evidence type="ECO:0000256" key="2">
    <source>
        <dbReference type="ARBA" id="ARBA00022670"/>
    </source>
</evidence>
<dbReference type="Gene3D" id="3.40.50.200">
    <property type="entry name" value="Peptidase S8/S53 domain"/>
    <property type="match status" value="1"/>
</dbReference>
<dbReference type="SUPFAM" id="SSF52743">
    <property type="entry name" value="Subtilisin-like"/>
    <property type="match status" value="1"/>
</dbReference>
<keyword evidence="3" id="KW-0378">Hydrolase</keyword>
<organism evidence="7">
    <name type="scientific">marine sediment metagenome</name>
    <dbReference type="NCBI Taxonomy" id="412755"/>
    <lineage>
        <taxon>unclassified sequences</taxon>
        <taxon>metagenomes</taxon>
        <taxon>ecological metagenomes</taxon>
    </lineage>
</organism>
<dbReference type="GO" id="GO:0006508">
    <property type="term" value="P:proteolysis"/>
    <property type="evidence" value="ECO:0007669"/>
    <property type="project" value="UniProtKB-KW"/>
</dbReference>
<dbReference type="PROSITE" id="PS00136">
    <property type="entry name" value="SUBTILASE_ASP"/>
    <property type="match status" value="1"/>
</dbReference>
<comment type="caution">
    <text evidence="7">The sequence shown here is derived from an EMBL/GenBank/DDBJ whole genome shotgun (WGS) entry which is preliminary data.</text>
</comment>
<dbReference type="PANTHER" id="PTHR43806">
    <property type="entry name" value="PEPTIDASE S8"/>
    <property type="match status" value="1"/>
</dbReference>
<comment type="similarity">
    <text evidence="1">Belongs to the peptidase S8 family.</text>
</comment>
<dbReference type="PANTHER" id="PTHR43806:SF11">
    <property type="entry name" value="CEREVISIN-RELATED"/>
    <property type="match status" value="1"/>
</dbReference>
<feature type="region of interest" description="Disordered" evidence="5">
    <location>
        <begin position="598"/>
        <end position="644"/>
    </location>
</feature>
<accession>A0A0F9FKK5</accession>
<dbReference type="InterPro" id="IPR003961">
    <property type="entry name" value="FN3_dom"/>
</dbReference>
<dbReference type="InterPro" id="IPR050131">
    <property type="entry name" value="Peptidase_S8_subtilisin-like"/>
</dbReference>
<dbReference type="InterPro" id="IPR013783">
    <property type="entry name" value="Ig-like_fold"/>
</dbReference>
<evidence type="ECO:0000259" key="6">
    <source>
        <dbReference type="PROSITE" id="PS50853"/>
    </source>
</evidence>
<dbReference type="PROSITE" id="PS51892">
    <property type="entry name" value="SUBTILASE"/>
    <property type="match status" value="1"/>
</dbReference>
<evidence type="ECO:0000313" key="7">
    <source>
        <dbReference type="EMBL" id="KKL79021.1"/>
    </source>
</evidence>